<dbReference type="AlphaFoldDB" id="A0A6M5Z7C3"/>
<proteinExistence type="predicted"/>
<accession>A0A6M5Z7C3</accession>
<name>A0A6M5Z7C3_9BACT</name>
<evidence type="ECO:0000313" key="2">
    <source>
        <dbReference type="Proteomes" id="UP000503447"/>
    </source>
</evidence>
<dbReference type="Proteomes" id="UP000503447">
    <property type="component" value="Chromosome"/>
</dbReference>
<dbReference type="RefSeq" id="WP_171475720.1">
    <property type="nucleotide sequence ID" value="NZ_CP053452.2"/>
</dbReference>
<organism evidence="1 2">
    <name type="scientific">Frigoriglobus tundricola</name>
    <dbReference type="NCBI Taxonomy" id="2774151"/>
    <lineage>
        <taxon>Bacteria</taxon>
        <taxon>Pseudomonadati</taxon>
        <taxon>Planctomycetota</taxon>
        <taxon>Planctomycetia</taxon>
        <taxon>Gemmatales</taxon>
        <taxon>Gemmataceae</taxon>
        <taxon>Frigoriglobus</taxon>
    </lineage>
</organism>
<reference evidence="2" key="1">
    <citation type="submission" date="2020-05" db="EMBL/GenBank/DDBJ databases">
        <title>Frigoriglobus tundricola gen. nov., sp. nov., a psychrotolerant cellulolytic planctomycete of the family Gemmataceae with two divergent copies of 16S rRNA gene.</title>
        <authorList>
            <person name="Kulichevskaya I.S."/>
            <person name="Ivanova A.A."/>
            <person name="Naumoff D.G."/>
            <person name="Beletsky A.V."/>
            <person name="Rijpstra W.I.C."/>
            <person name="Sinninghe Damste J.S."/>
            <person name="Mardanov A.V."/>
            <person name="Ravin N.V."/>
            <person name="Dedysh S.N."/>
        </authorList>
    </citation>
    <scope>NUCLEOTIDE SEQUENCE [LARGE SCALE GENOMIC DNA]</scope>
    <source>
        <strain evidence="2">PL17</strain>
    </source>
</reference>
<gene>
    <name evidence="1" type="ORF">FTUN_8742</name>
</gene>
<dbReference type="EMBL" id="CP053452">
    <property type="protein sequence ID" value="QJX01103.1"/>
    <property type="molecule type" value="Genomic_DNA"/>
</dbReference>
<evidence type="ECO:0000313" key="1">
    <source>
        <dbReference type="EMBL" id="QJX01103.1"/>
    </source>
</evidence>
<keyword evidence="2" id="KW-1185">Reference proteome</keyword>
<sequence>MYVTLVCVGGPFDGREMPLPECGSEIVIPNFLLAQSEVFGRIYEAVLEDDERNDDPQRIGDLIKEHGEELRGGSTSASLYRVHAESFLFVRTLSNAEWREWTERQRREG</sequence>
<dbReference type="KEGG" id="ftj:FTUN_8742"/>
<protein>
    <submittedName>
        <fullName evidence="1">Uncharacterized protein</fullName>
    </submittedName>
</protein>